<name>A0A3P8ETV8_9TREM</name>
<dbReference type="EMBL" id="UZAI01019914">
    <property type="protein sequence ID" value="VDP48514.1"/>
    <property type="molecule type" value="Genomic_DNA"/>
</dbReference>
<evidence type="ECO:0000313" key="2">
    <source>
        <dbReference type="EMBL" id="VDP48514.1"/>
    </source>
</evidence>
<feature type="region of interest" description="Disordered" evidence="1">
    <location>
        <begin position="19"/>
        <end position="40"/>
    </location>
</feature>
<evidence type="ECO:0000256" key="1">
    <source>
        <dbReference type="SAM" id="MobiDB-lite"/>
    </source>
</evidence>
<protein>
    <submittedName>
        <fullName evidence="2">Uncharacterized protein</fullName>
    </submittedName>
</protein>
<reference evidence="2 3" key="1">
    <citation type="submission" date="2018-11" db="EMBL/GenBank/DDBJ databases">
        <authorList>
            <consortium name="Pathogen Informatics"/>
        </authorList>
    </citation>
    <scope>NUCLEOTIDE SEQUENCE [LARGE SCALE GENOMIC DNA]</scope>
    <source>
        <strain evidence="2 3">Zambia</strain>
    </source>
</reference>
<keyword evidence="3" id="KW-1185">Reference proteome</keyword>
<feature type="compositionally biased region" description="Polar residues" evidence="1">
    <location>
        <begin position="21"/>
        <end position="40"/>
    </location>
</feature>
<organism evidence="2 3">
    <name type="scientific">Schistosoma margrebowiei</name>
    <dbReference type="NCBI Taxonomy" id="48269"/>
    <lineage>
        <taxon>Eukaryota</taxon>
        <taxon>Metazoa</taxon>
        <taxon>Spiralia</taxon>
        <taxon>Lophotrochozoa</taxon>
        <taxon>Platyhelminthes</taxon>
        <taxon>Trematoda</taxon>
        <taxon>Digenea</taxon>
        <taxon>Strigeidida</taxon>
        <taxon>Schistosomatoidea</taxon>
        <taxon>Schistosomatidae</taxon>
        <taxon>Schistosoma</taxon>
    </lineage>
</organism>
<gene>
    <name evidence="2" type="ORF">SMRZ_LOCUS23750</name>
</gene>
<sequence length="40" mass="4420">MEQSSLMILPYQAGRLKSGKTKSSNFNVRGQSRTADCTEV</sequence>
<dbReference type="AlphaFoldDB" id="A0A3P8ETV8"/>
<evidence type="ECO:0000313" key="3">
    <source>
        <dbReference type="Proteomes" id="UP000277204"/>
    </source>
</evidence>
<proteinExistence type="predicted"/>
<accession>A0A3P8ETV8</accession>
<dbReference type="Proteomes" id="UP000277204">
    <property type="component" value="Unassembled WGS sequence"/>
</dbReference>